<feature type="active site" evidence="14">
    <location>
        <position position="177"/>
    </location>
</feature>
<comment type="caution">
    <text evidence="14">Lacks conserved residue(s) required for the propagation of feature annotation.</text>
</comment>
<name>A0A1H8NRX5_9PROT</name>
<feature type="active site" evidence="14">
    <location>
        <position position="156"/>
    </location>
</feature>
<evidence type="ECO:0000256" key="5">
    <source>
        <dbReference type="ARBA" id="ARBA00022527"/>
    </source>
</evidence>
<dbReference type="GO" id="GO:0000155">
    <property type="term" value="F:phosphorelay sensor kinase activity"/>
    <property type="evidence" value="ECO:0007669"/>
    <property type="project" value="InterPro"/>
</dbReference>
<keyword evidence="10 14" id="KW-0067">ATP-binding</keyword>
<feature type="domain" description="HPr kinase/phosphorylase C-terminal" evidence="16">
    <location>
        <begin position="149"/>
        <end position="318"/>
    </location>
</feature>
<evidence type="ECO:0000256" key="3">
    <source>
        <dbReference type="ARBA" id="ARBA00006883"/>
    </source>
</evidence>
<dbReference type="GO" id="GO:0004712">
    <property type="term" value="F:protein serine/threonine/tyrosine kinase activity"/>
    <property type="evidence" value="ECO:0007669"/>
    <property type="project" value="UniProtKB-UniRule"/>
</dbReference>
<dbReference type="PANTHER" id="PTHR30305:SF1">
    <property type="entry name" value="HPR KINASE_PHOSPHORYLASE"/>
    <property type="match status" value="1"/>
</dbReference>
<evidence type="ECO:0000256" key="1">
    <source>
        <dbReference type="ARBA" id="ARBA00001120"/>
    </source>
</evidence>
<dbReference type="Gene3D" id="3.40.50.300">
    <property type="entry name" value="P-loop containing nucleotide triphosphate hydrolases"/>
    <property type="match status" value="1"/>
</dbReference>
<dbReference type="AlphaFoldDB" id="A0A1H8NRX5"/>
<dbReference type="GO" id="GO:0006109">
    <property type="term" value="P:regulation of carbohydrate metabolic process"/>
    <property type="evidence" value="ECO:0007669"/>
    <property type="project" value="UniProtKB-UniRule"/>
</dbReference>
<evidence type="ECO:0000256" key="7">
    <source>
        <dbReference type="ARBA" id="ARBA00022723"/>
    </source>
</evidence>
<comment type="subunit">
    <text evidence="4 14">Homohexamer.</text>
</comment>
<feature type="binding site" evidence="14">
    <location>
        <position position="178"/>
    </location>
    <ligand>
        <name>Mg(2+)</name>
        <dbReference type="ChEBI" id="CHEBI:18420"/>
    </ligand>
</feature>
<evidence type="ECO:0000256" key="8">
    <source>
        <dbReference type="ARBA" id="ARBA00022741"/>
    </source>
</evidence>
<evidence type="ECO:0000256" key="12">
    <source>
        <dbReference type="ARBA" id="ARBA00023268"/>
    </source>
</evidence>
<accession>A0A1H8NRX5</accession>
<dbReference type="NCBIfam" id="TIGR00679">
    <property type="entry name" value="hpr-ser"/>
    <property type="match status" value="1"/>
</dbReference>
<sequence>MIFPNPDNREVLNQMVGIDARQLFEEKRQKLDLTWEAGRDGGDRSLDNEAIARSTQGMIGHLNFIHPNWIQVLSETEAEYLNALDPASLEQHMRRLAESDMLCIIVTAGTCVPDSIRSLADSTRTPLFCTPYSSLEILWILRPYLGRVLAPSCSRHGVLLDVLGLGVMITGESSVGKSELALELVSRGHGLVADDVVELYRIAPEMLEGRCPPMLRDFLEVRGLGMLNIRTIFGETAVRRKKNMKLIVHLQKPSSTDLNAMERLPINDVTENILDVNIRKVIIPVAAGRNLAVLVEAAVRNYVLQLRGIDSGQEFFARHQQELENGQT</sequence>
<evidence type="ECO:0000256" key="13">
    <source>
        <dbReference type="ARBA" id="ARBA00047657"/>
    </source>
</evidence>
<dbReference type="EC" id="2.7.11.-" evidence="14"/>
<dbReference type="EMBL" id="FOCT01000017">
    <property type="protein sequence ID" value="SEO32342.1"/>
    <property type="molecule type" value="Genomic_DNA"/>
</dbReference>
<keyword evidence="12 14" id="KW-0511">Multifunctional enzyme</keyword>
<feature type="region of interest" description="Important for the catalytic mechanism of dephosphorylation" evidence="14">
    <location>
        <begin position="284"/>
        <end position="289"/>
    </location>
</feature>
<dbReference type="Proteomes" id="UP000183898">
    <property type="component" value="Unassembled WGS sequence"/>
</dbReference>
<keyword evidence="9 14" id="KW-0418">Kinase</keyword>
<reference evidence="17 18" key="1">
    <citation type="submission" date="2016-10" db="EMBL/GenBank/DDBJ databases">
        <authorList>
            <person name="de Groot N.N."/>
        </authorList>
    </citation>
    <scope>NUCLEOTIDE SEQUENCE [LARGE SCALE GENOMIC DNA]</scope>
    <source>
        <strain evidence="17 18">Nl18</strain>
    </source>
</reference>
<dbReference type="SUPFAM" id="SSF75138">
    <property type="entry name" value="HprK N-terminal domain-like"/>
    <property type="match status" value="1"/>
</dbReference>
<comment type="function">
    <text evidence="14">Catalyzes the ATP- as well as the pyrophosphate-dependent phosphorylation of a specific serine residue in HPr, a phosphocarrier protein of the phosphoenolpyruvate-dependent sugar phosphotransferase system (PTS). HprK/P also catalyzes the pyrophosphate-producing, inorganic phosphate-dependent dephosphorylation (phosphorolysis) of seryl-phosphorylated HPr (P-Ser-HPr).</text>
</comment>
<evidence type="ECO:0000256" key="14">
    <source>
        <dbReference type="HAMAP-Rule" id="MF_01249"/>
    </source>
</evidence>
<evidence type="ECO:0000256" key="11">
    <source>
        <dbReference type="ARBA" id="ARBA00022842"/>
    </source>
</evidence>
<dbReference type="EC" id="2.7.4.-" evidence="14"/>
<keyword evidence="7 14" id="KW-0479">Metal-binding</keyword>
<comment type="catalytic activity">
    <reaction evidence="1 14">
        <text>[HPr protein]-L-serine + ATP = [HPr protein]-O-phospho-L-serine + ADP + H(+)</text>
        <dbReference type="Rhea" id="RHEA:46600"/>
        <dbReference type="Rhea" id="RHEA-COMP:11602"/>
        <dbReference type="Rhea" id="RHEA-COMP:11603"/>
        <dbReference type="ChEBI" id="CHEBI:15378"/>
        <dbReference type="ChEBI" id="CHEBI:29999"/>
        <dbReference type="ChEBI" id="CHEBI:30616"/>
        <dbReference type="ChEBI" id="CHEBI:83421"/>
        <dbReference type="ChEBI" id="CHEBI:456216"/>
    </reaction>
</comment>
<evidence type="ECO:0000256" key="2">
    <source>
        <dbReference type="ARBA" id="ARBA00001946"/>
    </source>
</evidence>
<evidence type="ECO:0000256" key="6">
    <source>
        <dbReference type="ARBA" id="ARBA00022679"/>
    </source>
</evidence>
<dbReference type="HAMAP" id="MF_01249">
    <property type="entry name" value="HPr_kinase"/>
    <property type="match status" value="1"/>
</dbReference>
<evidence type="ECO:0000259" key="16">
    <source>
        <dbReference type="Pfam" id="PF07475"/>
    </source>
</evidence>
<comment type="similarity">
    <text evidence="3 14">Belongs to the HPrK/P family.</text>
</comment>
<dbReference type="Pfam" id="PF02603">
    <property type="entry name" value="Hpr_kinase_N"/>
    <property type="match status" value="1"/>
</dbReference>
<dbReference type="FunFam" id="3.40.50.300:FF:000174">
    <property type="entry name" value="HPr kinase/phosphorylase"/>
    <property type="match status" value="1"/>
</dbReference>
<dbReference type="GO" id="GO:0004674">
    <property type="term" value="F:protein serine/threonine kinase activity"/>
    <property type="evidence" value="ECO:0007669"/>
    <property type="project" value="UniProtKB-KW"/>
</dbReference>
<dbReference type="Gene3D" id="3.40.1390.20">
    <property type="entry name" value="HprK N-terminal domain-like"/>
    <property type="match status" value="1"/>
</dbReference>
<dbReference type="InterPro" id="IPR011126">
    <property type="entry name" value="Hpr_kin/Pase_Hpr_N"/>
</dbReference>
<evidence type="ECO:0000256" key="9">
    <source>
        <dbReference type="ARBA" id="ARBA00022777"/>
    </source>
</evidence>
<dbReference type="InterPro" id="IPR028979">
    <property type="entry name" value="Ser_kin/Pase_Hpr-like_N_sf"/>
</dbReference>
<gene>
    <name evidence="14" type="primary">hprK</name>
    <name evidence="17" type="ORF">SAMN05216404_11756</name>
</gene>
<feature type="binding site" evidence="14">
    <location>
        <position position="220"/>
    </location>
    <ligand>
        <name>Mg(2+)</name>
        <dbReference type="ChEBI" id="CHEBI:18420"/>
    </ligand>
</feature>
<evidence type="ECO:0000313" key="17">
    <source>
        <dbReference type="EMBL" id="SEO32342.1"/>
    </source>
</evidence>
<protein>
    <recommendedName>
        <fullName evidence="14">HPr kinase/phosphorylase</fullName>
        <shortName evidence="14">HPrK/P</shortName>
        <ecNumber evidence="14">2.7.11.-</ecNumber>
        <ecNumber evidence="14">2.7.4.-</ecNumber>
    </recommendedName>
    <alternativeName>
        <fullName evidence="14">HPr(Ser) kinase/phosphorylase</fullName>
    </alternativeName>
</protein>
<organism evidence="17 18">
    <name type="scientific">Nitrosospira multiformis</name>
    <dbReference type="NCBI Taxonomy" id="1231"/>
    <lineage>
        <taxon>Bacteria</taxon>
        <taxon>Pseudomonadati</taxon>
        <taxon>Pseudomonadota</taxon>
        <taxon>Betaproteobacteria</taxon>
        <taxon>Nitrosomonadales</taxon>
        <taxon>Nitrosomonadaceae</taxon>
        <taxon>Nitrosospira</taxon>
    </lineage>
</organism>
<evidence type="ECO:0000256" key="4">
    <source>
        <dbReference type="ARBA" id="ARBA00011643"/>
    </source>
</evidence>
<feature type="active site" description="Proton acceptor; for phosphorylation activity. Proton donor; for dephosphorylation activity" evidence="14">
    <location>
        <position position="195"/>
    </location>
</feature>
<evidence type="ECO:0000259" key="15">
    <source>
        <dbReference type="Pfam" id="PF02603"/>
    </source>
</evidence>
<keyword evidence="11 14" id="KW-0460">Magnesium</keyword>
<dbReference type="SUPFAM" id="SSF53795">
    <property type="entry name" value="PEP carboxykinase-like"/>
    <property type="match status" value="1"/>
</dbReference>
<dbReference type="GO" id="GO:0005524">
    <property type="term" value="F:ATP binding"/>
    <property type="evidence" value="ECO:0007669"/>
    <property type="project" value="UniProtKB-UniRule"/>
</dbReference>
<dbReference type="InterPro" id="IPR027417">
    <property type="entry name" value="P-loop_NTPase"/>
</dbReference>
<evidence type="ECO:0000256" key="10">
    <source>
        <dbReference type="ARBA" id="ARBA00022840"/>
    </source>
</evidence>
<dbReference type="GO" id="GO:0000287">
    <property type="term" value="F:magnesium ion binding"/>
    <property type="evidence" value="ECO:0007669"/>
    <property type="project" value="UniProtKB-UniRule"/>
</dbReference>
<dbReference type="InterPro" id="IPR003755">
    <property type="entry name" value="HPr(Ser)_kin/Pase"/>
</dbReference>
<comment type="cofactor">
    <cofactor evidence="2 14">
        <name>Mg(2+)</name>
        <dbReference type="ChEBI" id="CHEBI:18420"/>
    </cofactor>
</comment>
<comment type="miscellaneous">
    <text evidence="14">Both phosphorylation and phosphorolysis are carried out by the same active site and suggest a common mechanism for both reactions.</text>
</comment>
<keyword evidence="8 14" id="KW-0547">Nucleotide-binding</keyword>
<comment type="catalytic activity">
    <reaction evidence="13 14">
        <text>[HPr protein]-O-phospho-L-serine + phosphate + H(+) = [HPr protein]-L-serine + diphosphate</text>
        <dbReference type="Rhea" id="RHEA:46604"/>
        <dbReference type="Rhea" id="RHEA-COMP:11602"/>
        <dbReference type="Rhea" id="RHEA-COMP:11603"/>
        <dbReference type="ChEBI" id="CHEBI:15378"/>
        <dbReference type="ChEBI" id="CHEBI:29999"/>
        <dbReference type="ChEBI" id="CHEBI:33019"/>
        <dbReference type="ChEBI" id="CHEBI:43474"/>
        <dbReference type="ChEBI" id="CHEBI:83421"/>
    </reaction>
</comment>
<evidence type="ECO:0000313" key="18">
    <source>
        <dbReference type="Proteomes" id="UP000183898"/>
    </source>
</evidence>
<proteinExistence type="inferred from homology"/>
<dbReference type="InterPro" id="IPR011104">
    <property type="entry name" value="Hpr_kin/Pase_C"/>
</dbReference>
<comment type="domain">
    <text evidence="14">The Walker A ATP-binding motif also binds Pi and PPi.</text>
</comment>
<feature type="region of interest" description="Important for the catalytic mechanism of both phosphorylation and dephosphorylation" evidence="14">
    <location>
        <begin position="219"/>
        <end position="228"/>
    </location>
</feature>
<dbReference type="Pfam" id="PF07475">
    <property type="entry name" value="Hpr_kinase_C"/>
    <property type="match status" value="1"/>
</dbReference>
<dbReference type="CDD" id="cd01918">
    <property type="entry name" value="HprK_C"/>
    <property type="match status" value="1"/>
</dbReference>
<feature type="domain" description="HPr(Ser) kinase/phosphorylase N-terminal" evidence="15">
    <location>
        <begin position="20"/>
        <end position="145"/>
    </location>
</feature>
<keyword evidence="6 14" id="KW-0808">Transferase</keyword>
<dbReference type="PANTHER" id="PTHR30305">
    <property type="entry name" value="PROTEIN YJDM-RELATED"/>
    <property type="match status" value="1"/>
</dbReference>
<keyword evidence="5 14" id="KW-0723">Serine/threonine-protein kinase</keyword>
<feature type="active site" evidence="14">
    <location>
        <position position="263"/>
    </location>
</feature>